<feature type="domain" description="DDE-1" evidence="1">
    <location>
        <begin position="15"/>
        <end position="155"/>
    </location>
</feature>
<gene>
    <name evidence="2" type="ORF">ANN_24743</name>
</gene>
<proteinExistence type="predicted"/>
<protein>
    <recommendedName>
        <fullName evidence="1">DDE-1 domain-containing protein</fullName>
    </recommendedName>
</protein>
<organism evidence="2 3">
    <name type="scientific">Periplaneta americana</name>
    <name type="common">American cockroach</name>
    <name type="synonym">Blatta americana</name>
    <dbReference type="NCBI Taxonomy" id="6978"/>
    <lineage>
        <taxon>Eukaryota</taxon>
        <taxon>Metazoa</taxon>
        <taxon>Ecdysozoa</taxon>
        <taxon>Arthropoda</taxon>
        <taxon>Hexapoda</taxon>
        <taxon>Insecta</taxon>
        <taxon>Pterygota</taxon>
        <taxon>Neoptera</taxon>
        <taxon>Polyneoptera</taxon>
        <taxon>Dictyoptera</taxon>
        <taxon>Blattodea</taxon>
        <taxon>Blattoidea</taxon>
        <taxon>Blattidae</taxon>
        <taxon>Blattinae</taxon>
        <taxon>Periplaneta</taxon>
    </lineage>
</organism>
<sequence length="176" mass="19693">MCQVCAVTAAERGSLVTVICSMSAGGSYVPPMLIFPRKNMTDTLKRGAPAGCKGRAHPSGWVQNHLFTAWFEHYVAKTVPTETSPVLLILDGHYSHTRNIDVIDLARKHHVNIISLPSHTTHKLQPLDRAFMGPLKTHYSEHIRQWMLHQEKPLGPFDIAELLGRPIWSAQLAQML</sequence>
<evidence type="ECO:0000313" key="2">
    <source>
        <dbReference type="EMBL" id="KAJ4427127.1"/>
    </source>
</evidence>
<evidence type="ECO:0000313" key="3">
    <source>
        <dbReference type="Proteomes" id="UP001148838"/>
    </source>
</evidence>
<dbReference type="Pfam" id="PF03184">
    <property type="entry name" value="DDE_1"/>
    <property type="match status" value="1"/>
</dbReference>
<accession>A0ABQ8RZP6</accession>
<keyword evidence="3" id="KW-1185">Reference proteome</keyword>
<name>A0ABQ8RZP6_PERAM</name>
<dbReference type="InterPro" id="IPR004875">
    <property type="entry name" value="DDE_SF_endonuclease_dom"/>
</dbReference>
<dbReference type="InterPro" id="IPR050863">
    <property type="entry name" value="CenT-Element_Derived"/>
</dbReference>
<dbReference type="PANTHER" id="PTHR19303">
    <property type="entry name" value="TRANSPOSON"/>
    <property type="match status" value="1"/>
</dbReference>
<dbReference type="PANTHER" id="PTHR19303:SF74">
    <property type="entry name" value="POGO TRANSPOSABLE ELEMENT WITH KRAB DOMAIN"/>
    <property type="match status" value="1"/>
</dbReference>
<comment type="caution">
    <text evidence="2">The sequence shown here is derived from an EMBL/GenBank/DDBJ whole genome shotgun (WGS) entry which is preliminary data.</text>
</comment>
<dbReference type="EMBL" id="JAJSOF020000038">
    <property type="protein sequence ID" value="KAJ4427127.1"/>
    <property type="molecule type" value="Genomic_DNA"/>
</dbReference>
<dbReference type="Proteomes" id="UP001148838">
    <property type="component" value="Unassembled WGS sequence"/>
</dbReference>
<evidence type="ECO:0000259" key="1">
    <source>
        <dbReference type="Pfam" id="PF03184"/>
    </source>
</evidence>
<reference evidence="2 3" key="1">
    <citation type="journal article" date="2022" name="Allergy">
        <title>Genome assembly and annotation of Periplaneta americana reveal a comprehensive cockroach allergen profile.</title>
        <authorList>
            <person name="Wang L."/>
            <person name="Xiong Q."/>
            <person name="Saelim N."/>
            <person name="Wang L."/>
            <person name="Nong W."/>
            <person name="Wan A.T."/>
            <person name="Shi M."/>
            <person name="Liu X."/>
            <person name="Cao Q."/>
            <person name="Hui J.H.L."/>
            <person name="Sookrung N."/>
            <person name="Leung T.F."/>
            <person name="Tungtrongchitr A."/>
            <person name="Tsui S.K.W."/>
        </authorList>
    </citation>
    <scope>NUCLEOTIDE SEQUENCE [LARGE SCALE GENOMIC DNA]</scope>
    <source>
        <strain evidence="2">PWHHKU_190912</strain>
    </source>
</reference>